<proteinExistence type="predicted"/>
<dbReference type="Proteomes" id="UP000441389">
    <property type="component" value="Unassembled WGS sequence"/>
</dbReference>
<dbReference type="Pfam" id="PF11720">
    <property type="entry name" value="Inhibitor_I78"/>
    <property type="match status" value="1"/>
</dbReference>
<protein>
    <recommendedName>
        <fullName evidence="4">Peptidase inhibitor I78 family protein</fullName>
    </recommendedName>
</protein>
<organism evidence="2 3">
    <name type="scientific">Sphingomonas horti</name>
    <dbReference type="NCBI Taxonomy" id="2682842"/>
    <lineage>
        <taxon>Bacteria</taxon>
        <taxon>Pseudomonadati</taxon>
        <taxon>Pseudomonadota</taxon>
        <taxon>Alphaproteobacteria</taxon>
        <taxon>Sphingomonadales</taxon>
        <taxon>Sphingomonadaceae</taxon>
        <taxon>Sphingomonas</taxon>
    </lineage>
</organism>
<name>A0A6I4IZ37_9SPHN</name>
<dbReference type="PANTHER" id="PTHR39600">
    <property type="entry name" value="PEPTIDASE INHIBITOR I78 FAMILY PROTEIN"/>
    <property type="match status" value="1"/>
</dbReference>
<gene>
    <name evidence="2" type="ORF">GON01_05620</name>
</gene>
<accession>A0A6I4IZ37</accession>
<feature type="region of interest" description="Disordered" evidence="1">
    <location>
        <begin position="22"/>
        <end position="61"/>
    </location>
</feature>
<dbReference type="InterPro" id="IPR021719">
    <property type="entry name" value="Prot_inh_I78"/>
</dbReference>
<sequence length="100" mass="10439">MMMSLLASALALGPSFAEKTHTARPALSRPPAMEGCDAEDVQPWVGKPFPADGAEQARQATGSTVVRVVRPGEAVTMDFRADRLTIALDAAGKVVSARCG</sequence>
<comment type="caution">
    <text evidence="2">The sequence shown here is derived from an EMBL/GenBank/DDBJ whole genome shotgun (WGS) entry which is preliminary data.</text>
</comment>
<reference evidence="2 3" key="1">
    <citation type="submission" date="2019-12" db="EMBL/GenBank/DDBJ databases">
        <authorList>
            <person name="Huq M.A."/>
        </authorList>
    </citation>
    <scope>NUCLEOTIDE SEQUENCE [LARGE SCALE GENOMIC DNA]</scope>
    <source>
        <strain evidence="2 3">MAH-20</strain>
    </source>
</reference>
<dbReference type="RefSeq" id="WP_157026353.1">
    <property type="nucleotide sequence ID" value="NZ_WQMS01000006.1"/>
</dbReference>
<dbReference type="Gene3D" id="3.30.10.10">
    <property type="entry name" value="Trypsin Inhibitor V, subunit A"/>
    <property type="match status" value="1"/>
</dbReference>
<evidence type="ECO:0000256" key="1">
    <source>
        <dbReference type="SAM" id="MobiDB-lite"/>
    </source>
</evidence>
<evidence type="ECO:0000313" key="2">
    <source>
        <dbReference type="EMBL" id="MVO77417.1"/>
    </source>
</evidence>
<dbReference type="PANTHER" id="PTHR39600:SF1">
    <property type="entry name" value="PEPTIDASE INHIBITOR I78 FAMILY PROTEIN"/>
    <property type="match status" value="1"/>
</dbReference>
<keyword evidence="3" id="KW-1185">Reference proteome</keyword>
<dbReference type="EMBL" id="WQMS01000006">
    <property type="protein sequence ID" value="MVO77417.1"/>
    <property type="molecule type" value="Genomic_DNA"/>
</dbReference>
<evidence type="ECO:0008006" key="4">
    <source>
        <dbReference type="Google" id="ProtNLM"/>
    </source>
</evidence>
<dbReference type="AlphaFoldDB" id="A0A6I4IZ37"/>
<evidence type="ECO:0000313" key="3">
    <source>
        <dbReference type="Proteomes" id="UP000441389"/>
    </source>
</evidence>